<reference evidence="1 2" key="1">
    <citation type="submission" date="2020-02" db="EMBL/GenBank/DDBJ databases">
        <title>Bacillus aquiflavi sp. nov., isolated from yellow water of strong flavor Chinese baijiu in Yibin region of China.</title>
        <authorList>
            <person name="Xie J."/>
        </authorList>
    </citation>
    <scope>NUCLEOTIDE SEQUENCE [LARGE SCALE GENOMIC DNA]</scope>
    <source>
        <strain evidence="1 2">SA4</strain>
    </source>
</reference>
<evidence type="ECO:0000313" key="2">
    <source>
        <dbReference type="Proteomes" id="UP000481043"/>
    </source>
</evidence>
<dbReference type="RefSeq" id="WP_163176905.1">
    <property type="nucleotide sequence ID" value="NZ_JAAIWM010000001.1"/>
</dbReference>
<name>A0A6M0Q2H6_9BACI</name>
<sequence>MVAAVVIPLLFLYFLVITIKDRRQKYEDYLNLDTIKEEAFISGKVLQIDTKTRAFVGKHYVNIVTILLHNKEHQAYQKAIRTSTTSIEPQVFTEGTEVICYGYWEKDVFIFNRFRVKA</sequence>
<dbReference type="Proteomes" id="UP000481043">
    <property type="component" value="Unassembled WGS sequence"/>
</dbReference>
<dbReference type="AlphaFoldDB" id="A0A6M0Q2H6"/>
<proteinExistence type="predicted"/>
<evidence type="ECO:0000313" key="1">
    <source>
        <dbReference type="EMBL" id="NEY70364.1"/>
    </source>
</evidence>
<dbReference type="EMBL" id="JAAIWM010000001">
    <property type="protein sequence ID" value="NEY70364.1"/>
    <property type="molecule type" value="Genomic_DNA"/>
</dbReference>
<accession>A0A6M0Q2H6</accession>
<gene>
    <name evidence="1" type="ORF">G4D63_01295</name>
</gene>
<protein>
    <submittedName>
        <fullName evidence="1">Uncharacterized protein</fullName>
    </submittedName>
</protein>
<comment type="caution">
    <text evidence="1">The sequence shown here is derived from an EMBL/GenBank/DDBJ whole genome shotgun (WGS) entry which is preliminary data.</text>
</comment>
<keyword evidence="2" id="KW-1185">Reference proteome</keyword>
<organism evidence="1 2">
    <name type="scientific">Bacillus mesophilus</name>
    <dbReference type="NCBI Taxonomy" id="1808955"/>
    <lineage>
        <taxon>Bacteria</taxon>
        <taxon>Bacillati</taxon>
        <taxon>Bacillota</taxon>
        <taxon>Bacilli</taxon>
        <taxon>Bacillales</taxon>
        <taxon>Bacillaceae</taxon>
        <taxon>Bacillus</taxon>
    </lineage>
</organism>